<keyword evidence="7 9" id="KW-0472">Membrane</keyword>
<keyword evidence="2 9" id="KW-0813">Transport</keyword>
<feature type="transmembrane region" description="Helical" evidence="9">
    <location>
        <begin position="61"/>
        <end position="78"/>
    </location>
</feature>
<comment type="caution">
    <text evidence="12">The sequence shown here is derived from an EMBL/GenBank/DDBJ whole genome shotgun (WGS) entry which is preliminary data.</text>
</comment>
<dbReference type="PANTHER" id="PTHR35011">
    <property type="entry name" value="2,3-DIKETO-L-GULONATE TRAP TRANSPORTER SMALL PERMEASE PROTEIN YIAM"/>
    <property type="match status" value="1"/>
</dbReference>
<evidence type="ECO:0000256" key="1">
    <source>
        <dbReference type="ARBA" id="ARBA00004429"/>
    </source>
</evidence>
<accession>A0ABU1WR14</accession>
<sequence length="189" mass="20558">MSYEANTNLDEGPPPSAPSSPFGHLVDGLNGVGSLVIAAVMLLMCADVFMRNAFNQPIDGVAEMVAASIIIIVFLQLPSTLRHGRMSRADLFLDPLLLSHPRIALRLRAVFSLFGIFACGLIAYATWPIAVRSWTNSEFLGIEGVFTFPTWPMRFVVVLGAGLAALQYALLTWHDLRSSVSAPIRGETR</sequence>
<keyword evidence="4 9" id="KW-0997">Cell inner membrane</keyword>
<keyword evidence="13" id="KW-1185">Reference proteome</keyword>
<keyword evidence="6 9" id="KW-1133">Transmembrane helix</keyword>
<dbReference type="EMBL" id="JAVDWU010000008">
    <property type="protein sequence ID" value="MDR7151748.1"/>
    <property type="molecule type" value="Genomic_DNA"/>
</dbReference>
<dbReference type="PANTHER" id="PTHR35011:SF10">
    <property type="entry name" value="TRAP TRANSPORTER SMALL PERMEASE PROTEIN"/>
    <property type="match status" value="1"/>
</dbReference>
<comment type="function">
    <text evidence="9">Part of the tripartite ATP-independent periplasmic (TRAP) transport system.</text>
</comment>
<protein>
    <recommendedName>
        <fullName evidence="9">TRAP transporter small permease protein</fullName>
    </recommendedName>
</protein>
<evidence type="ECO:0000256" key="6">
    <source>
        <dbReference type="ARBA" id="ARBA00022989"/>
    </source>
</evidence>
<evidence type="ECO:0000256" key="4">
    <source>
        <dbReference type="ARBA" id="ARBA00022519"/>
    </source>
</evidence>
<dbReference type="InterPro" id="IPR007387">
    <property type="entry name" value="TRAP_DctQ"/>
</dbReference>
<reference evidence="12 13" key="1">
    <citation type="submission" date="2023-07" db="EMBL/GenBank/DDBJ databases">
        <title>Sorghum-associated microbial communities from plants grown in Nebraska, USA.</title>
        <authorList>
            <person name="Schachtman D."/>
        </authorList>
    </citation>
    <scope>NUCLEOTIDE SEQUENCE [LARGE SCALE GENOMIC DNA]</scope>
    <source>
        <strain evidence="12 13">4249</strain>
    </source>
</reference>
<gene>
    <name evidence="12" type="ORF">J2W49_003724</name>
</gene>
<evidence type="ECO:0000256" key="8">
    <source>
        <dbReference type="ARBA" id="ARBA00038436"/>
    </source>
</evidence>
<keyword evidence="3" id="KW-1003">Cell membrane</keyword>
<dbReference type="InterPro" id="IPR055348">
    <property type="entry name" value="DctQ"/>
</dbReference>
<name>A0ABU1WR14_9BURK</name>
<evidence type="ECO:0000256" key="3">
    <source>
        <dbReference type="ARBA" id="ARBA00022475"/>
    </source>
</evidence>
<evidence type="ECO:0000256" key="9">
    <source>
        <dbReference type="RuleBase" id="RU369079"/>
    </source>
</evidence>
<feature type="region of interest" description="Disordered" evidence="10">
    <location>
        <begin position="1"/>
        <end position="20"/>
    </location>
</feature>
<evidence type="ECO:0000256" key="10">
    <source>
        <dbReference type="SAM" id="MobiDB-lite"/>
    </source>
</evidence>
<evidence type="ECO:0000313" key="12">
    <source>
        <dbReference type="EMBL" id="MDR7151748.1"/>
    </source>
</evidence>
<comment type="subcellular location">
    <subcellularLocation>
        <location evidence="1 9">Cell inner membrane</location>
        <topology evidence="1 9">Multi-pass membrane protein</topology>
    </subcellularLocation>
</comment>
<comment type="similarity">
    <text evidence="8 9">Belongs to the TRAP transporter small permease family.</text>
</comment>
<dbReference type="Pfam" id="PF04290">
    <property type="entry name" value="DctQ"/>
    <property type="match status" value="1"/>
</dbReference>
<feature type="transmembrane region" description="Helical" evidence="9">
    <location>
        <begin position="29"/>
        <end position="49"/>
    </location>
</feature>
<proteinExistence type="inferred from homology"/>
<dbReference type="Proteomes" id="UP001265700">
    <property type="component" value="Unassembled WGS sequence"/>
</dbReference>
<evidence type="ECO:0000259" key="11">
    <source>
        <dbReference type="Pfam" id="PF04290"/>
    </source>
</evidence>
<organism evidence="12 13">
    <name type="scientific">Hydrogenophaga palleronii</name>
    <dbReference type="NCBI Taxonomy" id="65655"/>
    <lineage>
        <taxon>Bacteria</taxon>
        <taxon>Pseudomonadati</taxon>
        <taxon>Pseudomonadota</taxon>
        <taxon>Betaproteobacteria</taxon>
        <taxon>Burkholderiales</taxon>
        <taxon>Comamonadaceae</taxon>
        <taxon>Hydrogenophaga</taxon>
    </lineage>
</organism>
<evidence type="ECO:0000256" key="7">
    <source>
        <dbReference type="ARBA" id="ARBA00023136"/>
    </source>
</evidence>
<evidence type="ECO:0000313" key="13">
    <source>
        <dbReference type="Proteomes" id="UP001265700"/>
    </source>
</evidence>
<feature type="transmembrane region" description="Helical" evidence="9">
    <location>
        <begin position="151"/>
        <end position="171"/>
    </location>
</feature>
<comment type="subunit">
    <text evidence="9">The complex comprises the extracytoplasmic solute receptor protein and the two transmembrane proteins.</text>
</comment>
<feature type="domain" description="Tripartite ATP-independent periplasmic transporters DctQ component" evidence="11">
    <location>
        <begin position="41"/>
        <end position="177"/>
    </location>
</feature>
<dbReference type="RefSeq" id="WP_310319703.1">
    <property type="nucleotide sequence ID" value="NZ_JAVDWU010000008.1"/>
</dbReference>
<evidence type="ECO:0000256" key="5">
    <source>
        <dbReference type="ARBA" id="ARBA00022692"/>
    </source>
</evidence>
<evidence type="ECO:0000256" key="2">
    <source>
        <dbReference type="ARBA" id="ARBA00022448"/>
    </source>
</evidence>
<keyword evidence="5 9" id="KW-0812">Transmembrane</keyword>
<feature type="transmembrane region" description="Helical" evidence="9">
    <location>
        <begin position="109"/>
        <end position="131"/>
    </location>
</feature>